<feature type="active site" evidence="1">
    <location>
        <position position="207"/>
    </location>
</feature>
<dbReference type="SUPFAM" id="SSF140931">
    <property type="entry name" value="Fic-like"/>
    <property type="match status" value="1"/>
</dbReference>
<dbReference type="InterPro" id="IPR040198">
    <property type="entry name" value="Fido_containing"/>
</dbReference>
<dbReference type="Gene3D" id="1.10.10.10">
    <property type="entry name" value="Winged helix-like DNA-binding domain superfamily/Winged helix DNA-binding domain"/>
    <property type="match status" value="1"/>
</dbReference>
<reference evidence="4 5" key="1">
    <citation type="submission" date="2019-02" db="EMBL/GenBank/DDBJ databases">
        <title>Complete Genome Sequence of Desulfovibrio desulfuricans IC1, a Sulfonate Utilizing Anaerobe.</title>
        <authorList>
            <person name="Day L.A."/>
            <person name="De Leon K.B."/>
            <person name="Wall J.D."/>
        </authorList>
    </citation>
    <scope>NUCLEOTIDE SEQUENCE [LARGE SCALE GENOMIC DNA]</scope>
    <source>
        <strain evidence="4 5">IC1</strain>
    </source>
</reference>
<dbReference type="PANTHER" id="PTHR13504">
    <property type="entry name" value="FIDO DOMAIN-CONTAINING PROTEIN DDB_G0283145"/>
    <property type="match status" value="1"/>
</dbReference>
<dbReference type="InterPro" id="IPR036388">
    <property type="entry name" value="WH-like_DNA-bd_sf"/>
</dbReference>
<organism evidence="4 5">
    <name type="scientific">Desulfovibrio desulfuricans</name>
    <dbReference type="NCBI Taxonomy" id="876"/>
    <lineage>
        <taxon>Bacteria</taxon>
        <taxon>Pseudomonadati</taxon>
        <taxon>Thermodesulfobacteriota</taxon>
        <taxon>Desulfovibrionia</taxon>
        <taxon>Desulfovibrionales</taxon>
        <taxon>Desulfovibrionaceae</taxon>
        <taxon>Desulfovibrio</taxon>
    </lineage>
</organism>
<dbReference type="AlphaFoldDB" id="A0A4P7UFY9"/>
<dbReference type="GO" id="GO:0005524">
    <property type="term" value="F:ATP binding"/>
    <property type="evidence" value="ECO:0007669"/>
    <property type="project" value="UniProtKB-KW"/>
</dbReference>
<dbReference type="Gene3D" id="1.10.3290.10">
    <property type="entry name" value="Fido-like domain"/>
    <property type="match status" value="1"/>
</dbReference>
<protein>
    <submittedName>
        <fullName evidence="4">Fic family protein</fullName>
    </submittedName>
</protein>
<accession>A0A4P7UFY9</accession>
<dbReference type="PANTHER" id="PTHR13504:SF33">
    <property type="entry name" value="FIC FAMILY PROTEIN"/>
    <property type="match status" value="1"/>
</dbReference>
<evidence type="ECO:0000256" key="1">
    <source>
        <dbReference type="PIRSR" id="PIRSR640198-1"/>
    </source>
</evidence>
<proteinExistence type="predicted"/>
<feature type="domain" description="Fido" evidence="3">
    <location>
        <begin position="117"/>
        <end position="272"/>
    </location>
</feature>
<dbReference type="Pfam" id="PF13776">
    <property type="entry name" value="DUF4172"/>
    <property type="match status" value="1"/>
</dbReference>
<name>A0A4P7UFY9_DESDE</name>
<feature type="binding site" evidence="2">
    <location>
        <begin position="211"/>
        <end position="218"/>
    </location>
    <ligand>
        <name>ATP</name>
        <dbReference type="ChEBI" id="CHEBI:30616"/>
    </ligand>
</feature>
<dbReference type="InterPro" id="IPR025230">
    <property type="entry name" value="DUF4172"/>
</dbReference>
<dbReference type="PROSITE" id="PS51459">
    <property type="entry name" value="FIDO"/>
    <property type="match status" value="1"/>
</dbReference>
<dbReference type="InterPro" id="IPR036597">
    <property type="entry name" value="Fido-like_dom_sf"/>
</dbReference>
<dbReference type="EMBL" id="CP036295">
    <property type="protein sequence ID" value="QCC84619.1"/>
    <property type="molecule type" value="Genomic_DNA"/>
</dbReference>
<feature type="binding site" evidence="2">
    <location>
        <begin position="249"/>
        <end position="250"/>
    </location>
    <ligand>
        <name>ATP</name>
        <dbReference type="ChEBI" id="CHEBI:30616"/>
    </ligand>
</feature>
<evidence type="ECO:0000259" key="3">
    <source>
        <dbReference type="PROSITE" id="PS51459"/>
    </source>
</evidence>
<dbReference type="OrthoDB" id="9813719at2"/>
<evidence type="ECO:0000313" key="5">
    <source>
        <dbReference type="Proteomes" id="UP000297065"/>
    </source>
</evidence>
<dbReference type="Pfam" id="PF02661">
    <property type="entry name" value="Fic"/>
    <property type="match status" value="1"/>
</dbReference>
<gene>
    <name evidence="4" type="ORF">DDIC_01725</name>
</gene>
<keyword evidence="2" id="KW-0547">Nucleotide-binding</keyword>
<keyword evidence="2" id="KW-0067">ATP-binding</keyword>
<sequence length="378" mass="42284">METPHYVWQHRHWQNFEFSSEKILLPLAAVRKIQGRLLGTVAGLGIDDSLRACALSLEEDAVQTAAIEGESLDREGVRSSIAMHLGLPHAGMRPAGRATDGLVSVILDATRNYAAPLTSDRLKGWHAALFPTGHSGFNKITVGAWRTKPMQVISGPVGRQKIHYEAPNSKTLDAEMTAFFEWWAASLIQMDGIIRAALAHFYFVTIHPFDDGNGRLARSIADMALAQDEKTTMRFYSLSAQIMADRESYYEVLERTQKGSGDTTDWLLWFIGCLERAILAAEKTLDSILLKARFWKTHSEFALTERQRKVLNRLLDAGPGGFEGGLSTRKYMSMTKTSRATAWREIEDLLHKKMLQALPGGGRSTAYEVAWEQCRVEK</sequence>
<dbReference type="RefSeq" id="WP_136398855.1">
    <property type="nucleotide sequence ID" value="NZ_CP036295.1"/>
</dbReference>
<dbReference type="InterPro" id="IPR003812">
    <property type="entry name" value="Fido"/>
</dbReference>
<evidence type="ECO:0000313" key="4">
    <source>
        <dbReference type="EMBL" id="QCC84619.1"/>
    </source>
</evidence>
<dbReference type="Proteomes" id="UP000297065">
    <property type="component" value="Chromosome"/>
</dbReference>
<evidence type="ECO:0000256" key="2">
    <source>
        <dbReference type="PIRSR" id="PIRSR640198-2"/>
    </source>
</evidence>